<dbReference type="InterPro" id="IPR045114">
    <property type="entry name" value="Csn12-like"/>
</dbReference>
<protein>
    <submittedName>
        <fullName evidence="2">Cop9 signalosome complex subunit 12</fullName>
    </submittedName>
</protein>
<organism evidence="2 3">
    <name type="scientific">Stylonychia lemnae</name>
    <name type="common">Ciliate</name>
    <dbReference type="NCBI Taxonomy" id="5949"/>
    <lineage>
        <taxon>Eukaryota</taxon>
        <taxon>Sar</taxon>
        <taxon>Alveolata</taxon>
        <taxon>Ciliophora</taxon>
        <taxon>Intramacronucleata</taxon>
        <taxon>Spirotrichea</taxon>
        <taxon>Stichotrichia</taxon>
        <taxon>Sporadotrichida</taxon>
        <taxon>Oxytrichidae</taxon>
        <taxon>Stylonychinae</taxon>
        <taxon>Stylonychia</taxon>
    </lineage>
</organism>
<dbReference type="Proteomes" id="UP000039865">
    <property type="component" value="Unassembled WGS sequence"/>
</dbReference>
<dbReference type="FunCoup" id="A0A078AEK9">
    <property type="interactions" value="390"/>
</dbReference>
<dbReference type="GO" id="GO:0006368">
    <property type="term" value="P:transcription elongation by RNA polymerase II"/>
    <property type="evidence" value="ECO:0007669"/>
    <property type="project" value="TreeGrafter"/>
</dbReference>
<reference evidence="2 3" key="1">
    <citation type="submission" date="2014-06" db="EMBL/GenBank/DDBJ databases">
        <authorList>
            <person name="Swart Estienne"/>
        </authorList>
    </citation>
    <scope>NUCLEOTIDE SEQUENCE [LARGE SCALE GENOMIC DNA]</scope>
    <source>
        <strain evidence="2 3">130c</strain>
    </source>
</reference>
<accession>A0A078AEK9</accession>
<dbReference type="GO" id="GO:0016973">
    <property type="term" value="P:poly(A)+ mRNA export from nucleus"/>
    <property type="evidence" value="ECO:0007669"/>
    <property type="project" value="TreeGrafter"/>
</dbReference>
<sequence length="444" mass="52023">MQLSKWTQELILSLKQQKPQKVLELLQPYIDIKGKDQFSGDKIPDDMYYHFRSNFQEEADQQAITKFVTGFLTHSKLIDLNKAGKIVGKQAVTIKNEIFGSMILAFSGFETLCDQPYMDGRWIGSLIDHLCKLLSQYSIEADKELNESAEARDSVKSEHNLKSAHAQQNKALSVMESLFRRILPCNNQPPDNRRFGDFYIALRMIKLQFKQNSYKISQTYFKWIDTQVNQNVGYSLEQLTDKYRVTLAFYQGRFQLYKNELQLARQELRFAFQNCPNDYLKSKKKILRFLVPVEMNLNKFPTKTLLTKYQLNEYIPLSEACIDGDLKKFDDTLEQYMDQYVMSGVYLAVEKLRHLTIRNLIKKYSLVIKSDPSLQPGFESQSHVIKLENIFSIMSQWDQELDLDELECIIANQIYLGFIKGYIMHDRRLLVLARNIDPFTLKYE</sequence>
<keyword evidence="3" id="KW-1185">Reference proteome</keyword>
<dbReference type="GO" id="GO:0000973">
    <property type="term" value="P:post-transcriptional tethering of RNA polymerase II gene DNA at nuclear periphery"/>
    <property type="evidence" value="ECO:0007669"/>
    <property type="project" value="TreeGrafter"/>
</dbReference>
<dbReference type="InParanoid" id="A0A078AEK9"/>
<dbReference type="SMART" id="SM00753">
    <property type="entry name" value="PAM"/>
    <property type="match status" value="1"/>
</dbReference>
<feature type="domain" description="PCI" evidence="1">
    <location>
        <begin position="245"/>
        <end position="437"/>
    </location>
</feature>
<dbReference type="InterPro" id="IPR036388">
    <property type="entry name" value="WH-like_DNA-bd_sf"/>
</dbReference>
<dbReference type="EMBL" id="CCKQ01008451">
    <property type="protein sequence ID" value="CDW79907.1"/>
    <property type="molecule type" value="Genomic_DNA"/>
</dbReference>
<evidence type="ECO:0000313" key="2">
    <source>
        <dbReference type="EMBL" id="CDW79907.1"/>
    </source>
</evidence>
<dbReference type="GO" id="GO:0003690">
    <property type="term" value="F:double-stranded DNA binding"/>
    <property type="evidence" value="ECO:0007669"/>
    <property type="project" value="InterPro"/>
</dbReference>
<name>A0A078AEK9_STYLE</name>
<dbReference type="InterPro" id="IPR000717">
    <property type="entry name" value="PCI_dom"/>
</dbReference>
<dbReference type="AlphaFoldDB" id="A0A078AEK9"/>
<evidence type="ECO:0000259" key="1">
    <source>
        <dbReference type="PROSITE" id="PS50250"/>
    </source>
</evidence>
<dbReference type="GO" id="GO:0003723">
    <property type="term" value="F:RNA binding"/>
    <property type="evidence" value="ECO:0007669"/>
    <property type="project" value="InterPro"/>
</dbReference>
<dbReference type="OrthoDB" id="311916at2759"/>
<dbReference type="PANTHER" id="PTHR12732:SF8">
    <property type="entry name" value="NUCLEAR MRNA EXPORT PROTEIN THP1"/>
    <property type="match status" value="1"/>
</dbReference>
<evidence type="ECO:0000313" key="3">
    <source>
        <dbReference type="Proteomes" id="UP000039865"/>
    </source>
</evidence>
<proteinExistence type="predicted"/>
<dbReference type="PANTHER" id="PTHR12732">
    <property type="entry name" value="UNCHARACTERIZED PROTEASOME COMPONENT REGION PCI-CONTAINING"/>
    <property type="match status" value="1"/>
</dbReference>
<gene>
    <name evidence="2" type="primary">Contig15758.g16793</name>
    <name evidence="2" type="ORF">STYLEM_8899</name>
</gene>
<dbReference type="PROSITE" id="PS50250">
    <property type="entry name" value="PCI"/>
    <property type="match status" value="1"/>
</dbReference>
<dbReference type="GO" id="GO:0070390">
    <property type="term" value="C:transcription export complex 2"/>
    <property type="evidence" value="ECO:0007669"/>
    <property type="project" value="TreeGrafter"/>
</dbReference>
<dbReference type="Gene3D" id="1.10.10.10">
    <property type="entry name" value="Winged helix-like DNA-binding domain superfamily/Winged helix DNA-binding domain"/>
    <property type="match status" value="1"/>
</dbReference>